<proteinExistence type="predicted"/>
<reference evidence="1" key="2">
    <citation type="journal article" date="2015" name="Fish Shellfish Immunol.">
        <title>Early steps in the European eel (Anguilla anguilla)-Vibrio vulnificus interaction in the gills: Role of the RtxA13 toxin.</title>
        <authorList>
            <person name="Callol A."/>
            <person name="Pajuelo D."/>
            <person name="Ebbesson L."/>
            <person name="Teles M."/>
            <person name="MacKenzie S."/>
            <person name="Amaro C."/>
        </authorList>
    </citation>
    <scope>NUCLEOTIDE SEQUENCE</scope>
</reference>
<reference evidence="1" key="1">
    <citation type="submission" date="2014-11" db="EMBL/GenBank/DDBJ databases">
        <authorList>
            <person name="Amaro Gonzalez C."/>
        </authorList>
    </citation>
    <scope>NUCLEOTIDE SEQUENCE</scope>
</reference>
<name>A0A0E9WTA4_ANGAN</name>
<dbReference type="AlphaFoldDB" id="A0A0E9WTA4"/>
<protein>
    <submittedName>
        <fullName evidence="1">Uncharacterized protein</fullName>
    </submittedName>
</protein>
<sequence>MDRQKSPFSTGVLVAMVSRTAVRFAAPCLPRPVSVEFGNAAFIVSWFGSVLCTFAHDMHAPMQALDWNEFEGYFPEKPLSSLLPFKHPLEFKLVCFLLCFLSM</sequence>
<organism evidence="1">
    <name type="scientific">Anguilla anguilla</name>
    <name type="common">European freshwater eel</name>
    <name type="synonym">Muraena anguilla</name>
    <dbReference type="NCBI Taxonomy" id="7936"/>
    <lineage>
        <taxon>Eukaryota</taxon>
        <taxon>Metazoa</taxon>
        <taxon>Chordata</taxon>
        <taxon>Craniata</taxon>
        <taxon>Vertebrata</taxon>
        <taxon>Euteleostomi</taxon>
        <taxon>Actinopterygii</taxon>
        <taxon>Neopterygii</taxon>
        <taxon>Teleostei</taxon>
        <taxon>Anguilliformes</taxon>
        <taxon>Anguillidae</taxon>
        <taxon>Anguilla</taxon>
    </lineage>
</organism>
<dbReference type="EMBL" id="GBXM01014965">
    <property type="protein sequence ID" value="JAH93612.1"/>
    <property type="molecule type" value="Transcribed_RNA"/>
</dbReference>
<evidence type="ECO:0000313" key="1">
    <source>
        <dbReference type="EMBL" id="JAH93612.1"/>
    </source>
</evidence>
<accession>A0A0E9WTA4</accession>